<dbReference type="AlphaFoldDB" id="A0A7S8CCS4"/>
<dbReference type="RefSeq" id="WP_239672276.1">
    <property type="nucleotide sequence ID" value="NZ_CP049742.1"/>
</dbReference>
<feature type="transmembrane region" description="Helical" evidence="1">
    <location>
        <begin position="85"/>
        <end position="105"/>
    </location>
</feature>
<keyword evidence="1" id="KW-1133">Transmembrane helix</keyword>
<sequence length="108" mass="12340">MRVFNLKLLFLHSLFLTISLAISKLLIVVTDINASSFYPGKITETEKNNLINGFTIDYIIFLSMIIFIIYIITKKDEEVKPRLKASAIVSCIMIVLYQVILRLLVSDV</sequence>
<keyword evidence="1" id="KW-0472">Membrane</keyword>
<organism evidence="2 3">
    <name type="scientific">Mangrovibacillus cuniculi</name>
    <dbReference type="NCBI Taxonomy" id="2593652"/>
    <lineage>
        <taxon>Bacteria</taxon>
        <taxon>Bacillati</taxon>
        <taxon>Bacillota</taxon>
        <taxon>Bacilli</taxon>
        <taxon>Bacillales</taxon>
        <taxon>Bacillaceae</taxon>
        <taxon>Mangrovibacillus</taxon>
    </lineage>
</organism>
<proteinExistence type="predicted"/>
<evidence type="ECO:0000313" key="3">
    <source>
        <dbReference type="Proteomes" id="UP000593626"/>
    </source>
</evidence>
<reference evidence="2 3" key="1">
    <citation type="submission" date="2019-07" db="EMBL/GenBank/DDBJ databases">
        <title>Genome sequence of 2 isolates from Red Sea Mangroves.</title>
        <authorList>
            <person name="Sefrji F."/>
            <person name="Michoud G."/>
            <person name="Merlino G."/>
            <person name="Daffonchio D."/>
        </authorList>
    </citation>
    <scope>NUCLEOTIDE SEQUENCE [LARGE SCALE GENOMIC DNA]</scope>
    <source>
        <strain evidence="2 3">R1DC41</strain>
    </source>
</reference>
<evidence type="ECO:0000256" key="1">
    <source>
        <dbReference type="SAM" id="Phobius"/>
    </source>
</evidence>
<dbReference type="EMBL" id="CP049742">
    <property type="protein sequence ID" value="QPC47605.1"/>
    <property type="molecule type" value="Genomic_DNA"/>
</dbReference>
<accession>A0A7S8CCS4</accession>
<evidence type="ECO:0008006" key="4">
    <source>
        <dbReference type="Google" id="ProtNLM"/>
    </source>
</evidence>
<protein>
    <recommendedName>
        <fullName evidence="4">DUF5658 domain-containing protein</fullName>
    </recommendedName>
</protein>
<feature type="transmembrane region" description="Helical" evidence="1">
    <location>
        <begin position="50"/>
        <end position="73"/>
    </location>
</feature>
<name>A0A7S8CCS4_9BACI</name>
<evidence type="ECO:0000313" key="2">
    <source>
        <dbReference type="EMBL" id="QPC47605.1"/>
    </source>
</evidence>
<dbReference type="Proteomes" id="UP000593626">
    <property type="component" value="Chromosome"/>
</dbReference>
<keyword evidence="1" id="KW-0812">Transmembrane</keyword>
<gene>
    <name evidence="2" type="ORF">G8O30_11900</name>
</gene>
<dbReference type="KEGG" id="mcui:G8O30_11900"/>
<keyword evidence="3" id="KW-1185">Reference proteome</keyword>